<dbReference type="CDD" id="cd00610">
    <property type="entry name" value="OAT_like"/>
    <property type="match status" value="1"/>
</dbReference>
<name>A0A9X2D9R7_9ACTN</name>
<dbReference type="Gene3D" id="3.90.1150.10">
    <property type="entry name" value="Aspartate Aminotransferase, domain 1"/>
    <property type="match status" value="1"/>
</dbReference>
<evidence type="ECO:0000313" key="7">
    <source>
        <dbReference type="Proteomes" id="UP001139485"/>
    </source>
</evidence>
<accession>A0A9X2D9R7</accession>
<dbReference type="PANTHER" id="PTHR43094">
    <property type="entry name" value="AMINOTRANSFERASE"/>
    <property type="match status" value="1"/>
</dbReference>
<dbReference type="InterPro" id="IPR005814">
    <property type="entry name" value="Aminotrans_3"/>
</dbReference>
<dbReference type="InterPro" id="IPR015424">
    <property type="entry name" value="PyrdxlP-dep_Trfase"/>
</dbReference>
<evidence type="ECO:0000256" key="4">
    <source>
        <dbReference type="ARBA" id="ARBA00022898"/>
    </source>
</evidence>
<dbReference type="GO" id="GO:0008483">
    <property type="term" value="F:transaminase activity"/>
    <property type="evidence" value="ECO:0007669"/>
    <property type="project" value="UniProtKB-KW"/>
</dbReference>
<dbReference type="EMBL" id="JAMOIL010000017">
    <property type="protein sequence ID" value="MCM0621407.1"/>
    <property type="molecule type" value="Genomic_DNA"/>
</dbReference>
<protein>
    <submittedName>
        <fullName evidence="6">Aminotransferase class III-fold pyridoxal phosphate-dependent enzyme</fullName>
    </submittedName>
</protein>
<evidence type="ECO:0000256" key="1">
    <source>
        <dbReference type="ARBA" id="ARBA00008954"/>
    </source>
</evidence>
<dbReference type="SUPFAM" id="SSF53383">
    <property type="entry name" value="PLP-dependent transferases"/>
    <property type="match status" value="1"/>
</dbReference>
<evidence type="ECO:0000256" key="3">
    <source>
        <dbReference type="ARBA" id="ARBA00022679"/>
    </source>
</evidence>
<keyword evidence="7" id="KW-1185">Reference proteome</keyword>
<evidence type="ECO:0000256" key="2">
    <source>
        <dbReference type="ARBA" id="ARBA00022576"/>
    </source>
</evidence>
<gene>
    <name evidence="6" type="ORF">M8330_14020</name>
</gene>
<comment type="caution">
    <text evidence="6">The sequence shown here is derived from an EMBL/GenBank/DDBJ whole genome shotgun (WGS) entry which is preliminary data.</text>
</comment>
<reference evidence="6" key="1">
    <citation type="submission" date="2022-05" db="EMBL/GenBank/DDBJ databases">
        <authorList>
            <person name="Tuo L."/>
        </authorList>
    </citation>
    <scope>NUCLEOTIDE SEQUENCE</scope>
    <source>
        <strain evidence="6">BSK12Z-4</strain>
    </source>
</reference>
<dbReference type="AlphaFoldDB" id="A0A9X2D9R7"/>
<dbReference type="Proteomes" id="UP001139485">
    <property type="component" value="Unassembled WGS sequence"/>
</dbReference>
<dbReference type="InterPro" id="IPR015422">
    <property type="entry name" value="PyrdxlP-dep_Trfase_small"/>
</dbReference>
<dbReference type="PIRSF" id="PIRSF000521">
    <property type="entry name" value="Transaminase_4ab_Lys_Orn"/>
    <property type="match status" value="1"/>
</dbReference>
<organism evidence="6 7">
    <name type="scientific">Nocardioides bruguierae</name>
    <dbReference type="NCBI Taxonomy" id="2945102"/>
    <lineage>
        <taxon>Bacteria</taxon>
        <taxon>Bacillati</taxon>
        <taxon>Actinomycetota</taxon>
        <taxon>Actinomycetes</taxon>
        <taxon>Propionibacteriales</taxon>
        <taxon>Nocardioidaceae</taxon>
        <taxon>Nocardioides</taxon>
    </lineage>
</organism>
<dbReference type="InterPro" id="IPR015421">
    <property type="entry name" value="PyrdxlP-dep_Trfase_major"/>
</dbReference>
<dbReference type="InterPro" id="IPR049704">
    <property type="entry name" value="Aminotrans_3_PPA_site"/>
</dbReference>
<keyword evidence="3" id="KW-0808">Transferase</keyword>
<dbReference type="RefSeq" id="WP_250827836.1">
    <property type="nucleotide sequence ID" value="NZ_JAMOIL010000017.1"/>
</dbReference>
<comment type="similarity">
    <text evidence="1 5">Belongs to the class-III pyridoxal-phosphate-dependent aminotransferase family.</text>
</comment>
<proteinExistence type="inferred from homology"/>
<keyword evidence="4 5" id="KW-0663">Pyridoxal phosphate</keyword>
<keyword evidence="2 6" id="KW-0032">Aminotransferase</keyword>
<dbReference type="Gene3D" id="3.40.640.10">
    <property type="entry name" value="Type I PLP-dependent aspartate aminotransferase-like (Major domain)"/>
    <property type="match status" value="1"/>
</dbReference>
<evidence type="ECO:0000313" key="6">
    <source>
        <dbReference type="EMBL" id="MCM0621407.1"/>
    </source>
</evidence>
<dbReference type="GO" id="GO:0005829">
    <property type="term" value="C:cytosol"/>
    <property type="evidence" value="ECO:0007669"/>
    <property type="project" value="TreeGrafter"/>
</dbReference>
<dbReference type="GO" id="GO:0030170">
    <property type="term" value="F:pyridoxal phosphate binding"/>
    <property type="evidence" value="ECO:0007669"/>
    <property type="project" value="InterPro"/>
</dbReference>
<dbReference type="FunFam" id="3.40.640.10:FF:000014">
    <property type="entry name" value="Adenosylmethionine-8-amino-7-oxononanoate aminotransferase, probable"/>
    <property type="match status" value="1"/>
</dbReference>
<dbReference type="PANTHER" id="PTHR43094:SF1">
    <property type="entry name" value="AMINOTRANSFERASE CLASS-III"/>
    <property type="match status" value="1"/>
</dbReference>
<dbReference type="PROSITE" id="PS00600">
    <property type="entry name" value="AA_TRANSFER_CLASS_3"/>
    <property type="match status" value="1"/>
</dbReference>
<sequence>MSTPPSTPSSTPLTTHDALQVGARDHLVQHFAKQQGSDLLVLERGEGPYVYDTRGTQYIDALSSLFCSQLGYSYGEEFAEAATRQLTTLAFNTNWNTAHPASIELAEMISDRAPADDYKVMFTGGGSESVESAWKMVREHFDALGQPQRVKAIARRTAYHGVTLGALSFTGVPGFKSGFGTAPIEVSHVSSTNAFRAPDGDDPAAFCARLLAEVEDAILAAGADEVALIIAEPVQNAGGCFVPPPGYWQGLRALADKYGTLLMADEVITGFGRIGEWFAVAREGVAPDLISVAKGITSAYAPMGAVLVRSHVLEPLVDQGKVYRHGITFGGHPVSAAIARRNIEIFERDGVLENVRTLAGPLGEKVATLLDLPIVGDVRGAGFFWAMELVKDDEATRFEKEERDELLRAFLPRRLREAGLIARCDDRGDAVLQIAPPLISDEALLEEIVSRLRDVLADAGEHMKL</sequence>
<dbReference type="Pfam" id="PF00202">
    <property type="entry name" value="Aminotran_3"/>
    <property type="match status" value="1"/>
</dbReference>
<evidence type="ECO:0000256" key="5">
    <source>
        <dbReference type="RuleBase" id="RU003560"/>
    </source>
</evidence>